<protein>
    <recommendedName>
        <fullName evidence="3">50S ribosomal protein L7/L12</fullName>
    </recommendedName>
</protein>
<sequence length="231" mass="25639">MHESTFKSLQEVFGLQRVTEKTVTVSAEEAKQPQETLQELIAEMRAVLQKFEHALGNVISSSASRAEQAQALVPTQSERSREISLVRSLDSPFGLARDDRGVIDGVFDGKQMVADDGTLYPVPENYASKSKLLEGDLLQLVKTPDGRNYFKQTSRVPRRIKQARLVHIEASHGFVRTDDGGSYQILLAPLRFFRVNPGEQLTIEVPETGGVWAAVVGKIESWYTSQTYAGT</sequence>
<accession>A0A1F7VFT9</accession>
<reference evidence="1 2" key="1">
    <citation type="journal article" date="2016" name="Nat. Commun.">
        <title>Thousands of microbial genomes shed light on interconnected biogeochemical processes in an aquifer system.</title>
        <authorList>
            <person name="Anantharaman K."/>
            <person name="Brown C.T."/>
            <person name="Hug L.A."/>
            <person name="Sharon I."/>
            <person name="Castelle C.J."/>
            <person name="Probst A.J."/>
            <person name="Thomas B.C."/>
            <person name="Singh A."/>
            <person name="Wilkins M.J."/>
            <person name="Karaoz U."/>
            <person name="Brodie E.L."/>
            <person name="Williams K.H."/>
            <person name="Hubbard S.S."/>
            <person name="Banfield J.F."/>
        </authorList>
    </citation>
    <scope>NUCLEOTIDE SEQUENCE [LARGE SCALE GENOMIC DNA]</scope>
</reference>
<dbReference type="AlphaFoldDB" id="A0A1F7VFT9"/>
<dbReference type="Proteomes" id="UP000176678">
    <property type="component" value="Unassembled WGS sequence"/>
</dbReference>
<gene>
    <name evidence="1" type="ORF">A3H75_02475</name>
</gene>
<evidence type="ECO:0008006" key="3">
    <source>
        <dbReference type="Google" id="ProtNLM"/>
    </source>
</evidence>
<name>A0A1F7VFT9_9BACT</name>
<evidence type="ECO:0000313" key="1">
    <source>
        <dbReference type="EMBL" id="OGL89313.1"/>
    </source>
</evidence>
<comment type="caution">
    <text evidence="1">The sequence shown here is derived from an EMBL/GenBank/DDBJ whole genome shotgun (WGS) entry which is preliminary data.</text>
</comment>
<proteinExistence type="predicted"/>
<organism evidence="1 2">
    <name type="scientific">Candidatus Uhrbacteria bacterium RIFCSPLOWO2_02_FULL_51_9</name>
    <dbReference type="NCBI Taxonomy" id="1802410"/>
    <lineage>
        <taxon>Bacteria</taxon>
        <taxon>Candidatus Uhriibacteriota</taxon>
    </lineage>
</organism>
<feature type="non-terminal residue" evidence="1">
    <location>
        <position position="231"/>
    </location>
</feature>
<evidence type="ECO:0000313" key="2">
    <source>
        <dbReference type="Proteomes" id="UP000176678"/>
    </source>
</evidence>
<dbReference type="STRING" id="1802410.A3H75_02475"/>
<dbReference type="EMBL" id="MGES01000007">
    <property type="protein sequence ID" value="OGL89313.1"/>
    <property type="molecule type" value="Genomic_DNA"/>
</dbReference>